<keyword evidence="3" id="KW-1133">Transmembrane helix</keyword>
<sequence>MKDDSARNPRRPADPAGARTPRSRAPRNQAADASAPASSAKGAAGSKAANAKAPGEKAAKASPAKPAGTRPATAGRAKPARSPRPARSAKPAGSAVGGSTDAVRAGWLSGIRFSGFSLIMLGVLVLAVVVLAPTIAAFAQQRAQLAELRAAVAAQETEVQRLRDERERWNDETFIVTQARERLYYVMPGEVSYLVIDDRSEAAKADDAAAVSAEVTESKGDWMRTLLDSVMTAGLAPEAGEPAAPANDAPATPDAEGTR</sequence>
<dbReference type="EMBL" id="JBHMBL010000001">
    <property type="protein sequence ID" value="MFB9641938.1"/>
    <property type="molecule type" value="Genomic_DNA"/>
</dbReference>
<evidence type="ECO:0000313" key="5">
    <source>
        <dbReference type="Proteomes" id="UP001589667"/>
    </source>
</evidence>
<feature type="transmembrane region" description="Helical" evidence="3">
    <location>
        <begin position="118"/>
        <end position="139"/>
    </location>
</feature>
<feature type="compositionally biased region" description="Low complexity" evidence="2">
    <location>
        <begin position="83"/>
        <end position="94"/>
    </location>
</feature>
<evidence type="ECO:0000313" key="4">
    <source>
        <dbReference type="EMBL" id="MFB9641938.1"/>
    </source>
</evidence>
<evidence type="ECO:0000256" key="2">
    <source>
        <dbReference type="SAM" id="MobiDB-lite"/>
    </source>
</evidence>
<keyword evidence="3" id="KW-0812">Transmembrane</keyword>
<gene>
    <name evidence="4" type="ORF">ACFFQV_06500</name>
</gene>
<dbReference type="Pfam" id="PF04977">
    <property type="entry name" value="DivIC"/>
    <property type="match status" value="1"/>
</dbReference>
<dbReference type="RefSeq" id="WP_246192320.1">
    <property type="nucleotide sequence ID" value="NZ_BAAANI010000007.1"/>
</dbReference>
<accession>A0ABV5SNL7</accession>
<dbReference type="InterPro" id="IPR007060">
    <property type="entry name" value="FtsL/DivIC"/>
</dbReference>
<evidence type="ECO:0000256" key="3">
    <source>
        <dbReference type="SAM" id="Phobius"/>
    </source>
</evidence>
<keyword evidence="3" id="KW-0472">Membrane</keyword>
<organism evidence="4 5">
    <name type="scientific">Agromyces lapidis</name>
    <dbReference type="NCBI Taxonomy" id="279574"/>
    <lineage>
        <taxon>Bacteria</taxon>
        <taxon>Bacillati</taxon>
        <taxon>Actinomycetota</taxon>
        <taxon>Actinomycetes</taxon>
        <taxon>Micrococcales</taxon>
        <taxon>Microbacteriaceae</taxon>
        <taxon>Agromyces</taxon>
    </lineage>
</organism>
<keyword evidence="1" id="KW-0175">Coiled coil</keyword>
<reference evidence="4 5" key="1">
    <citation type="submission" date="2024-09" db="EMBL/GenBank/DDBJ databases">
        <authorList>
            <person name="Sun Q."/>
            <person name="Mori K."/>
        </authorList>
    </citation>
    <scope>NUCLEOTIDE SEQUENCE [LARGE SCALE GENOMIC DNA]</scope>
    <source>
        <strain evidence="4 5">JCM 14321</strain>
    </source>
</reference>
<dbReference type="Proteomes" id="UP001589667">
    <property type="component" value="Unassembled WGS sequence"/>
</dbReference>
<feature type="compositionally biased region" description="Low complexity" evidence="2">
    <location>
        <begin position="30"/>
        <end position="53"/>
    </location>
</feature>
<proteinExistence type="predicted"/>
<feature type="coiled-coil region" evidence="1">
    <location>
        <begin position="138"/>
        <end position="172"/>
    </location>
</feature>
<keyword evidence="5" id="KW-1185">Reference proteome</keyword>
<feature type="compositionally biased region" description="Basic and acidic residues" evidence="2">
    <location>
        <begin position="1"/>
        <end position="13"/>
    </location>
</feature>
<comment type="caution">
    <text evidence="4">The sequence shown here is derived from an EMBL/GenBank/DDBJ whole genome shotgun (WGS) entry which is preliminary data.</text>
</comment>
<evidence type="ECO:0000256" key="1">
    <source>
        <dbReference type="SAM" id="Coils"/>
    </source>
</evidence>
<feature type="region of interest" description="Disordered" evidence="2">
    <location>
        <begin position="1"/>
        <end position="99"/>
    </location>
</feature>
<feature type="region of interest" description="Disordered" evidence="2">
    <location>
        <begin position="233"/>
        <end position="259"/>
    </location>
</feature>
<protein>
    <submittedName>
        <fullName evidence="4">Septum formation initiator family protein</fullName>
    </submittedName>
</protein>
<name>A0ABV5SNL7_9MICO</name>